<evidence type="ECO:0000256" key="1">
    <source>
        <dbReference type="SAM" id="Coils"/>
    </source>
</evidence>
<feature type="compositionally biased region" description="Polar residues" evidence="2">
    <location>
        <begin position="160"/>
        <end position="172"/>
    </location>
</feature>
<feature type="region of interest" description="Disordered" evidence="2">
    <location>
        <begin position="285"/>
        <end position="418"/>
    </location>
</feature>
<accession>A0AAD1XAS3</accession>
<sequence>MEPKSPQNIGAEQHRKMNEILDQELCSWKYQQDVKTQPAPHNYGPTPLDEASPILIHKYSNQKPHLDDPTLCEVLGQISTPENADASELFPQNNENKGEYRINRQLLQDYKSSIKKERSSNDLENSMNDSHMSISLMPKNEESISPTGYKDEKPKLTMSMLTKDQPASSGYSTEKKPKKNSTYSKVQKDLKKLKAKIKRFENKCSKHLDETNTKDIHDIEENCIPELSENDETQPFESLQKDHSYEFISSDAKAMTFNNDKNDFKYNLESSGEISSRKRFLRKVPTESSFMNPTKSSKKRSISNKKKIRKVVRSKTYRTLSSTDSDNSFQETSKFKKESPRKKKIPLSIEISSDSEDKENKATFRNYRAILEDRKRKDPQHSSSKRRRATMNKSRATAVANTTLNKSRSKSKKSSTKPIRSEFDCLKAEVTKLKKELERANKKCKKLKEYKTKNKDLTKELRLTKSLLKKSEMIRKKQKEVLLKHQGTC</sequence>
<dbReference type="Proteomes" id="UP001295684">
    <property type="component" value="Unassembled WGS sequence"/>
</dbReference>
<keyword evidence="4" id="KW-1185">Reference proteome</keyword>
<name>A0AAD1XAS3_EUPCR</name>
<feature type="region of interest" description="Disordered" evidence="2">
    <location>
        <begin position="160"/>
        <end position="187"/>
    </location>
</feature>
<evidence type="ECO:0000313" key="3">
    <source>
        <dbReference type="EMBL" id="CAI2364036.1"/>
    </source>
</evidence>
<evidence type="ECO:0000313" key="4">
    <source>
        <dbReference type="Proteomes" id="UP001295684"/>
    </source>
</evidence>
<organism evidence="3 4">
    <name type="scientific">Euplotes crassus</name>
    <dbReference type="NCBI Taxonomy" id="5936"/>
    <lineage>
        <taxon>Eukaryota</taxon>
        <taxon>Sar</taxon>
        <taxon>Alveolata</taxon>
        <taxon>Ciliophora</taxon>
        <taxon>Intramacronucleata</taxon>
        <taxon>Spirotrichea</taxon>
        <taxon>Hypotrichia</taxon>
        <taxon>Euplotida</taxon>
        <taxon>Euplotidae</taxon>
        <taxon>Moneuplotes</taxon>
    </lineage>
</organism>
<feature type="coiled-coil region" evidence="1">
    <location>
        <begin position="423"/>
        <end position="467"/>
    </location>
</feature>
<feature type="compositionally biased region" description="Basic and acidic residues" evidence="2">
    <location>
        <begin position="370"/>
        <end position="380"/>
    </location>
</feature>
<gene>
    <name evidence="3" type="ORF">ECRASSUSDP1_LOCUS5376</name>
</gene>
<dbReference type="EMBL" id="CAMPGE010005188">
    <property type="protein sequence ID" value="CAI2364036.1"/>
    <property type="molecule type" value="Genomic_DNA"/>
</dbReference>
<feature type="compositionally biased region" description="Polar residues" evidence="2">
    <location>
        <begin position="391"/>
        <end position="405"/>
    </location>
</feature>
<keyword evidence="1" id="KW-0175">Coiled coil</keyword>
<feature type="compositionally biased region" description="Polar residues" evidence="2">
    <location>
        <begin position="317"/>
        <end position="332"/>
    </location>
</feature>
<reference evidence="3" key="1">
    <citation type="submission" date="2023-07" db="EMBL/GenBank/DDBJ databases">
        <authorList>
            <consortium name="AG Swart"/>
            <person name="Singh M."/>
            <person name="Singh A."/>
            <person name="Seah K."/>
            <person name="Emmerich C."/>
        </authorList>
    </citation>
    <scope>NUCLEOTIDE SEQUENCE</scope>
    <source>
        <strain evidence="3">DP1</strain>
    </source>
</reference>
<proteinExistence type="predicted"/>
<comment type="caution">
    <text evidence="3">The sequence shown here is derived from an EMBL/GenBank/DDBJ whole genome shotgun (WGS) entry which is preliminary data.</text>
</comment>
<dbReference type="AlphaFoldDB" id="A0AAD1XAS3"/>
<feature type="compositionally biased region" description="Basic residues" evidence="2">
    <location>
        <begin position="296"/>
        <end position="316"/>
    </location>
</feature>
<protein>
    <submittedName>
        <fullName evidence="3">Uncharacterized protein</fullName>
    </submittedName>
</protein>
<evidence type="ECO:0000256" key="2">
    <source>
        <dbReference type="SAM" id="MobiDB-lite"/>
    </source>
</evidence>